<sequence>MILVPSACLRIPTSRKEEERKALNVSKSEMEKQVTGYFFQGGNSKNGSSQSQMDCEEYPAKLKNSPPPGPCRWLLDLSAKYAEDRPLTVDETVSLIENDKMRNSFLHSKVTPPKKTENFKTRFLKFLLSIPSLHLIKPQTYRLMTHRPLKTECIFSHGQH</sequence>
<reference evidence="2 3" key="1">
    <citation type="submission" date="2021-06" db="EMBL/GenBank/DDBJ databases">
        <title>Caerostris extrusa draft genome.</title>
        <authorList>
            <person name="Kono N."/>
            <person name="Arakawa K."/>
        </authorList>
    </citation>
    <scope>NUCLEOTIDE SEQUENCE [LARGE SCALE GENOMIC DNA]</scope>
</reference>
<comment type="caution">
    <text evidence="2">The sequence shown here is derived from an EMBL/GenBank/DDBJ whole genome shotgun (WGS) entry which is preliminary data.</text>
</comment>
<evidence type="ECO:0000313" key="3">
    <source>
        <dbReference type="Proteomes" id="UP001054945"/>
    </source>
</evidence>
<organism evidence="2 3">
    <name type="scientific">Caerostris extrusa</name>
    <name type="common">Bark spider</name>
    <name type="synonym">Caerostris bankana</name>
    <dbReference type="NCBI Taxonomy" id="172846"/>
    <lineage>
        <taxon>Eukaryota</taxon>
        <taxon>Metazoa</taxon>
        <taxon>Ecdysozoa</taxon>
        <taxon>Arthropoda</taxon>
        <taxon>Chelicerata</taxon>
        <taxon>Arachnida</taxon>
        <taxon>Araneae</taxon>
        <taxon>Araneomorphae</taxon>
        <taxon>Entelegynae</taxon>
        <taxon>Araneoidea</taxon>
        <taxon>Araneidae</taxon>
        <taxon>Caerostris</taxon>
    </lineage>
</organism>
<name>A0AAV4R6J8_CAEEX</name>
<evidence type="ECO:0000313" key="2">
    <source>
        <dbReference type="EMBL" id="GIY17340.1"/>
    </source>
</evidence>
<dbReference type="Proteomes" id="UP001054945">
    <property type="component" value="Unassembled WGS sequence"/>
</dbReference>
<evidence type="ECO:0000256" key="1">
    <source>
        <dbReference type="SAM" id="MobiDB-lite"/>
    </source>
</evidence>
<keyword evidence="3" id="KW-1185">Reference proteome</keyword>
<dbReference type="EMBL" id="BPLR01007500">
    <property type="protein sequence ID" value="GIY17340.1"/>
    <property type="molecule type" value="Genomic_DNA"/>
</dbReference>
<dbReference type="AlphaFoldDB" id="A0AAV4R6J8"/>
<feature type="compositionally biased region" description="Low complexity" evidence="1">
    <location>
        <begin position="40"/>
        <end position="52"/>
    </location>
</feature>
<accession>A0AAV4R6J8</accession>
<proteinExistence type="predicted"/>
<feature type="region of interest" description="Disordered" evidence="1">
    <location>
        <begin position="40"/>
        <end position="65"/>
    </location>
</feature>
<gene>
    <name evidence="2" type="ORF">CEXT_464171</name>
</gene>
<protein>
    <submittedName>
        <fullName evidence="2">Uncharacterized protein</fullName>
    </submittedName>
</protein>